<keyword evidence="7 8" id="KW-0472">Membrane</keyword>
<feature type="transmembrane region" description="Helical" evidence="8">
    <location>
        <begin position="74"/>
        <end position="92"/>
    </location>
</feature>
<dbReference type="PANTHER" id="PTHR34979">
    <property type="entry name" value="INNER MEMBRANE PROTEIN YGAZ"/>
    <property type="match status" value="1"/>
</dbReference>
<comment type="subcellular location">
    <subcellularLocation>
        <location evidence="1">Cell membrane</location>
        <topology evidence="1">Multi-pass membrane protein</topology>
    </subcellularLocation>
</comment>
<keyword evidence="4" id="KW-1003">Cell membrane</keyword>
<keyword evidence="6 8" id="KW-1133">Transmembrane helix</keyword>
<keyword evidence="10" id="KW-1185">Reference proteome</keyword>
<proteinExistence type="inferred from homology"/>
<feature type="transmembrane region" description="Helical" evidence="8">
    <location>
        <begin position="21"/>
        <end position="41"/>
    </location>
</feature>
<dbReference type="GO" id="GO:0005886">
    <property type="term" value="C:plasma membrane"/>
    <property type="evidence" value="ECO:0007669"/>
    <property type="project" value="UniProtKB-SubCell"/>
</dbReference>
<evidence type="ECO:0000313" key="10">
    <source>
        <dbReference type="Proteomes" id="UP000191905"/>
    </source>
</evidence>
<evidence type="ECO:0000256" key="3">
    <source>
        <dbReference type="ARBA" id="ARBA00022448"/>
    </source>
</evidence>
<organism evidence="9 10">
    <name type="scientific">Manganibacter manganicus</name>
    <dbReference type="NCBI Taxonomy" id="1873176"/>
    <lineage>
        <taxon>Bacteria</taxon>
        <taxon>Pseudomonadati</taxon>
        <taxon>Pseudomonadota</taxon>
        <taxon>Alphaproteobacteria</taxon>
        <taxon>Hyphomicrobiales</taxon>
        <taxon>Phyllobacteriaceae</taxon>
        <taxon>Manganibacter</taxon>
    </lineage>
</organism>
<dbReference type="Pfam" id="PF03591">
    <property type="entry name" value="AzlC"/>
    <property type="match status" value="1"/>
</dbReference>
<feature type="transmembrane region" description="Helical" evidence="8">
    <location>
        <begin position="136"/>
        <end position="161"/>
    </location>
</feature>
<protein>
    <submittedName>
        <fullName evidence="9">Branched-chain amino acid ABC transporter permease</fullName>
    </submittedName>
</protein>
<keyword evidence="5 8" id="KW-0812">Transmembrane</keyword>
<evidence type="ECO:0000256" key="7">
    <source>
        <dbReference type="ARBA" id="ARBA00023136"/>
    </source>
</evidence>
<evidence type="ECO:0000256" key="4">
    <source>
        <dbReference type="ARBA" id="ARBA00022475"/>
    </source>
</evidence>
<keyword evidence="3" id="KW-0813">Transport</keyword>
<dbReference type="AlphaFoldDB" id="A0A1V8RVX5"/>
<dbReference type="InterPro" id="IPR011606">
    <property type="entry name" value="Brnchd-chn_aa_trnsp_permease"/>
</dbReference>
<dbReference type="OrthoDB" id="3579489at2"/>
<sequence length="251" mass="26943">MSAQAISERPASSEFWRGARLAIPVMVASGPFAMLFGALAVDNGFSVFEAFFMSAAVFGGASQMVGIELFGHHVAPWLIVLSIFAVNFRHMLYSAAIGRQLAHWPLAQQAAAYFLLTDPQYAFAESEALGGRKVGFVWYMGAALAVYVSWVILTTLGAFFGQFIPDTGALGIDFLLPIYFLGLVMDFRKRPLWLPIVAVSAVASILAYKLVGSPWHVSLGALAGVALAVILPPHHSGVGIEPGETEIEKLP</sequence>
<gene>
    <name evidence="9" type="ORF">BFN67_00475</name>
</gene>
<name>A0A1V8RVX5_9HYPH</name>
<feature type="transmembrane region" description="Helical" evidence="8">
    <location>
        <begin position="192"/>
        <end position="208"/>
    </location>
</feature>
<comment type="similarity">
    <text evidence="2">Belongs to the AzlC family.</text>
</comment>
<evidence type="ECO:0000256" key="2">
    <source>
        <dbReference type="ARBA" id="ARBA00010735"/>
    </source>
</evidence>
<comment type="caution">
    <text evidence="9">The sequence shown here is derived from an EMBL/GenBank/DDBJ whole genome shotgun (WGS) entry which is preliminary data.</text>
</comment>
<dbReference type="STRING" id="1873176.BFN67_00475"/>
<reference evidence="9 10" key="1">
    <citation type="journal article" date="2016" name="Int. J. Syst. Evol. Microbiol.">
        <title>Pseudaminobacter manganicus sp. nov., isolated from sludge of a manganese mine.</title>
        <authorList>
            <person name="Li J."/>
            <person name="Huang J."/>
            <person name="Liao S."/>
            <person name="Wang G."/>
        </authorList>
    </citation>
    <scope>NUCLEOTIDE SEQUENCE [LARGE SCALE GENOMIC DNA]</scope>
    <source>
        <strain evidence="9 10">JH-7</strain>
    </source>
</reference>
<dbReference type="RefSeq" id="WP_080917628.1">
    <property type="nucleotide sequence ID" value="NZ_MDET01000001.1"/>
</dbReference>
<dbReference type="EMBL" id="MDET01000001">
    <property type="protein sequence ID" value="OQM77360.1"/>
    <property type="molecule type" value="Genomic_DNA"/>
</dbReference>
<evidence type="ECO:0000256" key="1">
    <source>
        <dbReference type="ARBA" id="ARBA00004651"/>
    </source>
</evidence>
<evidence type="ECO:0000256" key="5">
    <source>
        <dbReference type="ARBA" id="ARBA00022692"/>
    </source>
</evidence>
<accession>A0A1V8RVX5</accession>
<evidence type="ECO:0000256" key="8">
    <source>
        <dbReference type="SAM" id="Phobius"/>
    </source>
</evidence>
<evidence type="ECO:0000256" key="6">
    <source>
        <dbReference type="ARBA" id="ARBA00022989"/>
    </source>
</evidence>
<feature type="transmembrane region" description="Helical" evidence="8">
    <location>
        <begin position="167"/>
        <end position="185"/>
    </location>
</feature>
<evidence type="ECO:0000313" key="9">
    <source>
        <dbReference type="EMBL" id="OQM77360.1"/>
    </source>
</evidence>
<dbReference type="PANTHER" id="PTHR34979:SF1">
    <property type="entry name" value="INNER MEMBRANE PROTEIN YGAZ"/>
    <property type="match status" value="1"/>
</dbReference>
<dbReference type="GO" id="GO:1903785">
    <property type="term" value="P:L-valine transmembrane transport"/>
    <property type="evidence" value="ECO:0007669"/>
    <property type="project" value="TreeGrafter"/>
</dbReference>
<dbReference type="Proteomes" id="UP000191905">
    <property type="component" value="Unassembled WGS sequence"/>
</dbReference>